<dbReference type="SUPFAM" id="SSF46689">
    <property type="entry name" value="Homeodomain-like"/>
    <property type="match status" value="1"/>
</dbReference>
<dbReference type="PANTHER" id="PTHR34849">
    <property type="entry name" value="SSL5025 PROTEIN"/>
    <property type="match status" value="1"/>
</dbReference>
<dbReference type="AlphaFoldDB" id="A0A212QFX2"/>
<dbReference type="Proteomes" id="UP000197025">
    <property type="component" value="Unassembled WGS sequence"/>
</dbReference>
<dbReference type="Pfam" id="PF04255">
    <property type="entry name" value="DUF433"/>
    <property type="match status" value="1"/>
</dbReference>
<evidence type="ECO:0000313" key="1">
    <source>
        <dbReference type="EMBL" id="SNB58226.1"/>
    </source>
</evidence>
<dbReference type="InterPro" id="IPR007367">
    <property type="entry name" value="DUF433"/>
</dbReference>
<protein>
    <submittedName>
        <fullName evidence="1">Uncharacterized conserved protein, DUF433 family</fullName>
    </submittedName>
</protein>
<evidence type="ECO:0000313" key="2">
    <source>
        <dbReference type="Proteomes" id="UP000197025"/>
    </source>
</evidence>
<dbReference type="InterPro" id="IPR036388">
    <property type="entry name" value="WH-like_DNA-bd_sf"/>
</dbReference>
<dbReference type="RefSeq" id="WP_088570213.1">
    <property type="nucleotide sequence ID" value="NZ_FYEK01000005.1"/>
</dbReference>
<gene>
    <name evidence="1" type="ORF">SAMN02746019_00024260</name>
</gene>
<dbReference type="PANTHER" id="PTHR34849:SF3">
    <property type="entry name" value="SSR2962 PROTEIN"/>
    <property type="match status" value="1"/>
</dbReference>
<dbReference type="InParanoid" id="A0A212QFX2"/>
<dbReference type="Gene3D" id="1.10.10.10">
    <property type="entry name" value="Winged helix-like DNA-binding domain superfamily/Winged helix DNA-binding domain"/>
    <property type="match status" value="1"/>
</dbReference>
<dbReference type="OrthoDB" id="200074at2"/>
<organism evidence="1 2">
    <name type="scientific">Thermoflexus hugenholtzii JAD2</name>
    <dbReference type="NCBI Taxonomy" id="877466"/>
    <lineage>
        <taxon>Bacteria</taxon>
        <taxon>Bacillati</taxon>
        <taxon>Chloroflexota</taxon>
        <taxon>Thermoflexia</taxon>
        <taxon>Thermoflexales</taxon>
        <taxon>Thermoflexaceae</taxon>
        <taxon>Thermoflexus</taxon>
    </lineage>
</organism>
<proteinExistence type="predicted"/>
<dbReference type="InterPro" id="IPR009057">
    <property type="entry name" value="Homeodomain-like_sf"/>
</dbReference>
<reference evidence="2" key="1">
    <citation type="submission" date="2017-06" db="EMBL/GenBank/DDBJ databases">
        <authorList>
            <person name="Varghese N."/>
            <person name="Submissions S."/>
        </authorList>
    </citation>
    <scope>NUCLEOTIDE SEQUENCE [LARGE SCALE GENOMIC DNA]</scope>
    <source>
        <strain evidence="2">JAD2</strain>
    </source>
</reference>
<dbReference type="EMBL" id="FYEK01000005">
    <property type="protein sequence ID" value="SNB58226.1"/>
    <property type="molecule type" value="Genomic_DNA"/>
</dbReference>
<sequence>MELRHYRFRRITMDPNKCMGKPCIRGLRIPVSSILNYLSSGMTIEEILQEWPELEREDIYEALAFAAFMLEERVLPLEEVRTQ</sequence>
<accession>A0A212QFX2</accession>
<keyword evidence="2" id="KW-1185">Reference proteome</keyword>
<name>A0A212QFX2_9CHLR</name>